<dbReference type="Proteomes" id="UP000762676">
    <property type="component" value="Unassembled WGS sequence"/>
</dbReference>
<protein>
    <submittedName>
        <fullName evidence="3">Uncharacterized protein</fullName>
    </submittedName>
</protein>
<keyword evidence="2" id="KW-0472">Membrane</keyword>
<reference evidence="3 4" key="1">
    <citation type="journal article" date="2021" name="Elife">
        <title>Chloroplast acquisition without the gene transfer in kleptoplastic sea slugs, Plakobranchus ocellatus.</title>
        <authorList>
            <person name="Maeda T."/>
            <person name="Takahashi S."/>
            <person name="Yoshida T."/>
            <person name="Shimamura S."/>
            <person name="Takaki Y."/>
            <person name="Nagai Y."/>
            <person name="Toyoda A."/>
            <person name="Suzuki Y."/>
            <person name="Arimoto A."/>
            <person name="Ishii H."/>
            <person name="Satoh N."/>
            <person name="Nishiyama T."/>
            <person name="Hasebe M."/>
            <person name="Maruyama T."/>
            <person name="Minagawa J."/>
            <person name="Obokata J."/>
            <person name="Shigenobu S."/>
        </authorList>
    </citation>
    <scope>NUCLEOTIDE SEQUENCE [LARGE SCALE GENOMIC DNA]</scope>
</reference>
<evidence type="ECO:0000256" key="2">
    <source>
        <dbReference type="SAM" id="Phobius"/>
    </source>
</evidence>
<organism evidence="3 4">
    <name type="scientific">Elysia marginata</name>
    <dbReference type="NCBI Taxonomy" id="1093978"/>
    <lineage>
        <taxon>Eukaryota</taxon>
        <taxon>Metazoa</taxon>
        <taxon>Spiralia</taxon>
        <taxon>Lophotrochozoa</taxon>
        <taxon>Mollusca</taxon>
        <taxon>Gastropoda</taxon>
        <taxon>Heterobranchia</taxon>
        <taxon>Euthyneura</taxon>
        <taxon>Panpulmonata</taxon>
        <taxon>Sacoglossa</taxon>
        <taxon>Placobranchoidea</taxon>
        <taxon>Plakobranchidae</taxon>
        <taxon>Elysia</taxon>
    </lineage>
</organism>
<keyword evidence="4" id="KW-1185">Reference proteome</keyword>
<dbReference type="EMBL" id="BMAT01007809">
    <property type="protein sequence ID" value="GFR71919.1"/>
    <property type="molecule type" value="Genomic_DNA"/>
</dbReference>
<feature type="transmembrane region" description="Helical" evidence="2">
    <location>
        <begin position="49"/>
        <end position="72"/>
    </location>
</feature>
<dbReference type="AlphaFoldDB" id="A0AAV4FG47"/>
<proteinExistence type="predicted"/>
<evidence type="ECO:0000256" key="1">
    <source>
        <dbReference type="SAM" id="MobiDB-lite"/>
    </source>
</evidence>
<name>A0AAV4FG47_9GAST</name>
<keyword evidence="2" id="KW-1133">Transmembrane helix</keyword>
<feature type="compositionally biased region" description="Basic and acidic residues" evidence="1">
    <location>
        <begin position="9"/>
        <end position="21"/>
    </location>
</feature>
<accession>A0AAV4FG47</accession>
<evidence type="ECO:0000313" key="4">
    <source>
        <dbReference type="Proteomes" id="UP000762676"/>
    </source>
</evidence>
<feature type="transmembrane region" description="Helical" evidence="2">
    <location>
        <begin position="26"/>
        <end position="43"/>
    </location>
</feature>
<feature type="region of interest" description="Disordered" evidence="1">
    <location>
        <begin position="1"/>
        <end position="22"/>
    </location>
</feature>
<keyword evidence="2" id="KW-0812">Transmembrane</keyword>
<gene>
    <name evidence="3" type="ORF">ElyMa_003826200</name>
</gene>
<evidence type="ECO:0000313" key="3">
    <source>
        <dbReference type="EMBL" id="GFR71919.1"/>
    </source>
</evidence>
<sequence length="119" mass="12884">MFEVLNVRRPNEGEKKQRKEEEEKEEVVVSVVVVVVVVVVVIVESAAAVVAAAAAAAVVVVVVVVVVVEIALGEILLEKLEYLILCPPSSTSVASRLLRHFQDWCSNTGNGVVFFISRI</sequence>
<comment type="caution">
    <text evidence="3">The sequence shown here is derived from an EMBL/GenBank/DDBJ whole genome shotgun (WGS) entry which is preliminary data.</text>
</comment>